<evidence type="ECO:0000313" key="4">
    <source>
        <dbReference type="Proteomes" id="UP000076837"/>
    </source>
</evidence>
<gene>
    <name evidence="3" type="ORF">ST47_g6363</name>
</gene>
<feature type="compositionally biased region" description="Polar residues" evidence="2">
    <location>
        <begin position="1"/>
        <end position="17"/>
    </location>
</feature>
<organism evidence="3 4">
    <name type="scientific">Didymella rabiei</name>
    <name type="common">Chickpea ascochyta blight fungus</name>
    <name type="synonym">Mycosphaerella rabiei</name>
    <dbReference type="NCBI Taxonomy" id="5454"/>
    <lineage>
        <taxon>Eukaryota</taxon>
        <taxon>Fungi</taxon>
        <taxon>Dikarya</taxon>
        <taxon>Ascomycota</taxon>
        <taxon>Pezizomycotina</taxon>
        <taxon>Dothideomycetes</taxon>
        <taxon>Pleosporomycetidae</taxon>
        <taxon>Pleosporales</taxon>
        <taxon>Pleosporineae</taxon>
        <taxon>Didymellaceae</taxon>
        <taxon>Ascochyta</taxon>
    </lineage>
</organism>
<keyword evidence="4" id="KW-1185">Reference proteome</keyword>
<protein>
    <submittedName>
        <fullName evidence="3">Uncharacterized protein</fullName>
    </submittedName>
</protein>
<sequence>MTQQDNTTQMTFPNPEQSTRKRLADLESVVESNRSQITDLLKDMGQIGRDTQYLSDYVRALQAAVVEDDAAARKEMKQSRQDLEHLRAEIEQLSVLVGHLGRVLNIV</sequence>
<proteinExistence type="predicted"/>
<evidence type="ECO:0000313" key="3">
    <source>
        <dbReference type="EMBL" id="KZM22455.1"/>
    </source>
</evidence>
<evidence type="ECO:0000256" key="2">
    <source>
        <dbReference type="SAM" id="MobiDB-lite"/>
    </source>
</evidence>
<keyword evidence="1" id="KW-0175">Coiled coil</keyword>
<dbReference type="EMBL" id="JYNV01000213">
    <property type="protein sequence ID" value="KZM22455.1"/>
    <property type="molecule type" value="Genomic_DNA"/>
</dbReference>
<feature type="region of interest" description="Disordered" evidence="2">
    <location>
        <begin position="1"/>
        <end position="22"/>
    </location>
</feature>
<dbReference type="AlphaFoldDB" id="A0A163CH10"/>
<comment type="caution">
    <text evidence="3">The sequence shown here is derived from an EMBL/GenBank/DDBJ whole genome shotgun (WGS) entry which is preliminary data.</text>
</comment>
<accession>A0A163CH10</accession>
<reference evidence="3 4" key="1">
    <citation type="journal article" date="2016" name="Sci. Rep.">
        <title>Draft genome sequencing and secretome analysis of fungal phytopathogen Ascochyta rabiei provides insight into the necrotrophic effector repertoire.</title>
        <authorList>
            <person name="Verma S."/>
            <person name="Gazara R.K."/>
            <person name="Nizam S."/>
            <person name="Parween S."/>
            <person name="Chattopadhyay D."/>
            <person name="Verma P.K."/>
        </authorList>
    </citation>
    <scope>NUCLEOTIDE SEQUENCE [LARGE SCALE GENOMIC DNA]</scope>
    <source>
        <strain evidence="3 4">ArDII</strain>
    </source>
</reference>
<feature type="coiled-coil region" evidence="1">
    <location>
        <begin position="69"/>
        <end position="96"/>
    </location>
</feature>
<name>A0A163CH10_DIDRA</name>
<dbReference type="Proteomes" id="UP000076837">
    <property type="component" value="Unassembled WGS sequence"/>
</dbReference>
<evidence type="ECO:0000256" key="1">
    <source>
        <dbReference type="SAM" id="Coils"/>
    </source>
</evidence>